<dbReference type="RefSeq" id="WP_346177592.1">
    <property type="nucleotide sequence ID" value="NZ_BAAASD010000034.1"/>
</dbReference>
<evidence type="ECO:0000256" key="5">
    <source>
        <dbReference type="SAM" id="Phobius"/>
    </source>
</evidence>
<accession>A0ABN3GVA1</accession>
<feature type="transmembrane region" description="Helical" evidence="5">
    <location>
        <begin position="63"/>
        <end position="83"/>
    </location>
</feature>
<dbReference type="InterPro" id="IPR000537">
    <property type="entry name" value="UbiA_prenyltransferase"/>
</dbReference>
<feature type="transmembrane region" description="Helical" evidence="5">
    <location>
        <begin position="186"/>
        <end position="209"/>
    </location>
</feature>
<feature type="transmembrane region" description="Helical" evidence="5">
    <location>
        <begin position="287"/>
        <end position="307"/>
    </location>
</feature>
<reference evidence="6 7" key="1">
    <citation type="journal article" date="2019" name="Int. J. Syst. Evol. Microbiol.">
        <title>The Global Catalogue of Microorganisms (GCM) 10K type strain sequencing project: providing services to taxonomists for standard genome sequencing and annotation.</title>
        <authorList>
            <consortium name="The Broad Institute Genomics Platform"/>
            <consortium name="The Broad Institute Genome Sequencing Center for Infectious Disease"/>
            <person name="Wu L."/>
            <person name="Ma J."/>
        </authorList>
    </citation>
    <scope>NUCLEOTIDE SEQUENCE [LARGE SCALE GENOMIC DNA]</scope>
    <source>
        <strain evidence="6 7">JCM 4316</strain>
    </source>
</reference>
<evidence type="ECO:0000313" key="6">
    <source>
        <dbReference type="EMBL" id="GAA2362096.1"/>
    </source>
</evidence>
<dbReference type="PANTHER" id="PTHR42723">
    <property type="entry name" value="CHLOROPHYLL SYNTHASE"/>
    <property type="match status" value="1"/>
</dbReference>
<evidence type="ECO:0000256" key="1">
    <source>
        <dbReference type="ARBA" id="ARBA00004141"/>
    </source>
</evidence>
<keyword evidence="3 5" id="KW-1133">Transmembrane helix</keyword>
<name>A0ABN3GVA1_9ACTN</name>
<evidence type="ECO:0000256" key="2">
    <source>
        <dbReference type="ARBA" id="ARBA00022692"/>
    </source>
</evidence>
<proteinExistence type="predicted"/>
<feature type="transmembrane region" description="Helical" evidence="5">
    <location>
        <begin position="230"/>
        <end position="251"/>
    </location>
</feature>
<keyword evidence="4 5" id="KW-0472">Membrane</keyword>
<gene>
    <name evidence="6" type="ORF">GCM10010246_61240</name>
</gene>
<dbReference type="Pfam" id="PF01040">
    <property type="entry name" value="UbiA"/>
    <property type="match status" value="1"/>
</dbReference>
<dbReference type="Proteomes" id="UP001500253">
    <property type="component" value="Unassembled WGS sequence"/>
</dbReference>
<feature type="transmembrane region" description="Helical" evidence="5">
    <location>
        <begin position="131"/>
        <end position="149"/>
    </location>
</feature>
<dbReference type="CDD" id="cd13956">
    <property type="entry name" value="PT_UbiA"/>
    <property type="match status" value="1"/>
</dbReference>
<organism evidence="6 7">
    <name type="scientific">Streptomyces cuspidosporus</name>
    <dbReference type="NCBI Taxonomy" id="66882"/>
    <lineage>
        <taxon>Bacteria</taxon>
        <taxon>Bacillati</taxon>
        <taxon>Actinomycetota</taxon>
        <taxon>Actinomycetes</taxon>
        <taxon>Kitasatosporales</taxon>
        <taxon>Streptomycetaceae</taxon>
        <taxon>Streptomyces</taxon>
    </lineage>
</organism>
<evidence type="ECO:0000256" key="3">
    <source>
        <dbReference type="ARBA" id="ARBA00022989"/>
    </source>
</evidence>
<sequence>MSPGSQAASATPDGPLPRLSPRVAAARVAWLCLREARPVVQVVFLARFTVGALGARPGGHLPLAQFATGALASFCATAAAYLLNGVMDLPEDRANGSRRPLASGALSVRAAAWAIGVLTAAALLLGVGDPGLLLCIGGMLFFGWAYSAPPLSAKRRSWSSSLSVIGVGLCTYGAGAQAAGGAPRPGFWLVAGVMSAWMGLVGAFAKDLGDIPGDREGGRRTLAVVRGERAARTVTAVCAPAVAVAFAVGAAVWDPPLLGAAAVLAGGAGWVSWLCRHPAAGRERAPYRAFMAGQYVTHLAIAAVLLLS</sequence>
<dbReference type="InterPro" id="IPR044878">
    <property type="entry name" value="UbiA_sf"/>
</dbReference>
<feature type="transmembrane region" description="Helical" evidence="5">
    <location>
        <begin position="161"/>
        <end position="180"/>
    </location>
</feature>
<dbReference type="InterPro" id="IPR050475">
    <property type="entry name" value="Prenyltransferase_related"/>
</dbReference>
<feature type="transmembrane region" description="Helical" evidence="5">
    <location>
        <begin position="257"/>
        <end position="275"/>
    </location>
</feature>
<dbReference type="EMBL" id="BAAASD010000034">
    <property type="protein sequence ID" value="GAA2362096.1"/>
    <property type="molecule type" value="Genomic_DNA"/>
</dbReference>
<feature type="transmembrane region" description="Helical" evidence="5">
    <location>
        <begin position="104"/>
        <end position="125"/>
    </location>
</feature>
<dbReference type="PANTHER" id="PTHR42723:SF1">
    <property type="entry name" value="CHLOROPHYLL SYNTHASE, CHLOROPLASTIC"/>
    <property type="match status" value="1"/>
</dbReference>
<keyword evidence="7" id="KW-1185">Reference proteome</keyword>
<evidence type="ECO:0000313" key="7">
    <source>
        <dbReference type="Proteomes" id="UP001500253"/>
    </source>
</evidence>
<comment type="caution">
    <text evidence="6">The sequence shown here is derived from an EMBL/GenBank/DDBJ whole genome shotgun (WGS) entry which is preliminary data.</text>
</comment>
<protein>
    <submittedName>
        <fullName evidence="6">UbiA family prenyltransferase</fullName>
    </submittedName>
</protein>
<comment type="subcellular location">
    <subcellularLocation>
        <location evidence="1">Membrane</location>
        <topology evidence="1">Multi-pass membrane protein</topology>
    </subcellularLocation>
</comment>
<evidence type="ECO:0000256" key="4">
    <source>
        <dbReference type="ARBA" id="ARBA00023136"/>
    </source>
</evidence>
<keyword evidence="2 5" id="KW-0812">Transmembrane</keyword>
<dbReference type="Gene3D" id="1.10.357.140">
    <property type="entry name" value="UbiA prenyltransferase"/>
    <property type="match status" value="1"/>
</dbReference>